<accession>A0A841K588</accession>
<evidence type="ECO:0000313" key="2">
    <source>
        <dbReference type="Proteomes" id="UP000538666"/>
    </source>
</evidence>
<name>A0A841K588_9BACT</name>
<dbReference type="InterPro" id="IPR024423">
    <property type="entry name" value="DUF3050"/>
</dbReference>
<gene>
    <name evidence="1" type="ORF">HNQ77_004273</name>
</gene>
<dbReference type="Proteomes" id="UP000538666">
    <property type="component" value="Unassembled WGS sequence"/>
</dbReference>
<keyword evidence="2" id="KW-1185">Reference proteome</keyword>
<evidence type="ECO:0008006" key="3">
    <source>
        <dbReference type="Google" id="ProtNLM"/>
    </source>
</evidence>
<dbReference type="Gene3D" id="1.20.910.10">
    <property type="entry name" value="Heme oxygenase-like"/>
    <property type="match status" value="1"/>
</dbReference>
<dbReference type="EMBL" id="JACHEK010000009">
    <property type="protein sequence ID" value="MBB6146301.1"/>
    <property type="molecule type" value="Genomic_DNA"/>
</dbReference>
<dbReference type="OrthoDB" id="9791270at2"/>
<organism evidence="1 2">
    <name type="scientific">Silvibacterium bohemicum</name>
    <dbReference type="NCBI Taxonomy" id="1577686"/>
    <lineage>
        <taxon>Bacteria</taxon>
        <taxon>Pseudomonadati</taxon>
        <taxon>Acidobacteriota</taxon>
        <taxon>Terriglobia</taxon>
        <taxon>Terriglobales</taxon>
        <taxon>Acidobacteriaceae</taxon>
        <taxon>Silvibacterium</taxon>
    </lineage>
</organism>
<protein>
    <recommendedName>
        <fullName evidence="3">Heme oxygenase</fullName>
    </recommendedName>
</protein>
<dbReference type="SUPFAM" id="SSF48613">
    <property type="entry name" value="Heme oxygenase-like"/>
    <property type="match status" value="1"/>
</dbReference>
<dbReference type="RefSeq" id="WP_050058250.1">
    <property type="nucleotide sequence ID" value="NZ_JACHEK010000009.1"/>
</dbReference>
<reference evidence="1 2" key="1">
    <citation type="submission" date="2020-08" db="EMBL/GenBank/DDBJ databases">
        <title>Genomic Encyclopedia of Type Strains, Phase IV (KMG-IV): sequencing the most valuable type-strain genomes for metagenomic binning, comparative biology and taxonomic classification.</title>
        <authorList>
            <person name="Goeker M."/>
        </authorList>
    </citation>
    <scope>NUCLEOTIDE SEQUENCE [LARGE SCALE GENOMIC DNA]</scope>
    <source>
        <strain evidence="1 2">DSM 103733</strain>
    </source>
</reference>
<comment type="caution">
    <text evidence="1">The sequence shown here is derived from an EMBL/GenBank/DDBJ whole genome shotgun (WGS) entry which is preliminary data.</text>
</comment>
<sequence length="264" mass="29504">MLPVLSPAQALESRLAPLRDRLARHPLYASIRSMDHLRIFMESHVFAVWDFMSLLKALQNELTCVRVPWVPNESSASRRFINAIVLDEESDEYEGRTVSHFELYIEAMRECGADTGPVLQLLNKLSEGSELSDALNGVEAPVTAKDFVASTFVVIAEGRAHAIAAAFTFGREDLIPEMFRGLVREMNGQLSGRLQKFIWYLERHIELDGEDHGPLALRMIEDLCGDDAKRWSEATEAAEAALAARLKLWDGILAEIAERGVKPA</sequence>
<proteinExistence type="predicted"/>
<dbReference type="AlphaFoldDB" id="A0A841K588"/>
<evidence type="ECO:0000313" key="1">
    <source>
        <dbReference type="EMBL" id="MBB6146301.1"/>
    </source>
</evidence>
<dbReference type="InterPro" id="IPR016084">
    <property type="entry name" value="Haem_Oase-like_multi-hlx"/>
</dbReference>
<dbReference type="Pfam" id="PF11251">
    <property type="entry name" value="DUF3050"/>
    <property type="match status" value="1"/>
</dbReference>